<proteinExistence type="predicted"/>
<protein>
    <submittedName>
        <fullName evidence="2">6-bladed beta-propeller</fullName>
    </submittedName>
</protein>
<dbReference type="Pfam" id="PF17170">
    <property type="entry name" value="DUF5128"/>
    <property type="match status" value="1"/>
</dbReference>
<reference evidence="1 4" key="1">
    <citation type="submission" date="2015-09" db="EMBL/GenBank/DDBJ databases">
        <authorList>
            <consortium name="Pathogen Informatics"/>
        </authorList>
    </citation>
    <scope>NUCLEOTIDE SEQUENCE [LARGE SCALE GENOMIC DNA]</scope>
    <source>
        <strain evidence="1 4">2789STDY5834948</strain>
    </source>
</reference>
<dbReference type="AlphaFoldDB" id="A0A174X726"/>
<dbReference type="PROSITE" id="PS51257">
    <property type="entry name" value="PROKAR_LIPOPROTEIN"/>
    <property type="match status" value="1"/>
</dbReference>
<evidence type="ECO:0000313" key="2">
    <source>
        <dbReference type="EMBL" id="MRY86286.1"/>
    </source>
</evidence>
<dbReference type="Proteomes" id="UP000450599">
    <property type="component" value="Unassembled WGS sequence"/>
</dbReference>
<gene>
    <name evidence="1" type="ORF">ERS852560_03716</name>
    <name evidence="3" type="ORF">GKD54_18650</name>
    <name evidence="2" type="ORF">GKD58_18890</name>
</gene>
<evidence type="ECO:0000313" key="3">
    <source>
        <dbReference type="EMBL" id="MRZ08184.1"/>
    </source>
</evidence>
<organism evidence="1 4">
    <name type="scientific">Parabacteroides distasonis</name>
    <dbReference type="NCBI Taxonomy" id="823"/>
    <lineage>
        <taxon>Bacteria</taxon>
        <taxon>Pseudomonadati</taxon>
        <taxon>Bacteroidota</taxon>
        <taxon>Bacteroidia</taxon>
        <taxon>Bacteroidales</taxon>
        <taxon>Tannerellaceae</taxon>
        <taxon>Parabacteroides</taxon>
    </lineage>
</organism>
<dbReference type="SUPFAM" id="SSF50969">
    <property type="entry name" value="YVTN repeat-like/Quinoprotein amine dehydrogenase"/>
    <property type="match status" value="1"/>
</dbReference>
<name>A0A174X726_PARDI</name>
<dbReference type="InterPro" id="IPR011044">
    <property type="entry name" value="Quino_amine_DH_bsu"/>
</dbReference>
<accession>A0A174X726</accession>
<dbReference type="EMBL" id="WKMX01000020">
    <property type="protein sequence ID" value="MRZ08184.1"/>
    <property type="molecule type" value="Genomic_DNA"/>
</dbReference>
<dbReference type="Proteomes" id="UP000095332">
    <property type="component" value="Unassembled WGS sequence"/>
</dbReference>
<evidence type="ECO:0000313" key="5">
    <source>
        <dbReference type="Proteomes" id="UP000450599"/>
    </source>
</evidence>
<dbReference type="EMBL" id="WKMW01000022">
    <property type="protein sequence ID" value="MRY86286.1"/>
    <property type="molecule type" value="Genomic_DNA"/>
</dbReference>
<dbReference type="Gene3D" id="2.120.10.30">
    <property type="entry name" value="TolB, C-terminal domain"/>
    <property type="match status" value="1"/>
</dbReference>
<evidence type="ECO:0000313" key="4">
    <source>
        <dbReference type="Proteomes" id="UP000095332"/>
    </source>
</evidence>
<dbReference type="InterPro" id="IPR011042">
    <property type="entry name" value="6-blade_b-propeller_TolB-like"/>
</dbReference>
<dbReference type="EMBL" id="CZBM01000019">
    <property type="protein sequence ID" value="CUQ52120.1"/>
    <property type="molecule type" value="Genomic_DNA"/>
</dbReference>
<evidence type="ECO:0000313" key="1">
    <source>
        <dbReference type="EMBL" id="CUQ52120.1"/>
    </source>
</evidence>
<sequence length="410" mass="47091">MRQSLIAVGMFLLTGGMVGCGTSSTQEKEDLIVVDVSKDYPKKELILQDLFDVEYIPLETTDEFVTLGWLQAIGKDVMIIRNMWAVDGDIFIYDRKGKAIRHINRKGQGNEEYAATSGVYLDDEKGEIFVGNRADGSVLVYDLYGNFKRRFKFNGDGFADFSAFYSLYDFDNEHFIVQDSNSGRTFNFTTKEEDLEPRNLFQLISKQDGSVSKEIEIPFEKKVSQVLFDEKGIGMVNNPCIVPYGDRWLLTEPSCDTVYTYSPADGLKPFIVRTPSIQSMSPEIFLFPGVVTDRYCFMQTVKKELNLAMMDTYYRLMRTDLVYDRETKEVSEYVLYNDDFTKEVPIANLVDEIFDLTVFNNDEIAFTWRINTPELVEAYQEGHLKGKLKEIVAGMHEEDNPVIMVAKYKR</sequence>
<dbReference type="RefSeq" id="WP_057329325.1">
    <property type="nucleotide sequence ID" value="NZ_CZBM01000019.1"/>
</dbReference>
<evidence type="ECO:0000313" key="6">
    <source>
        <dbReference type="Proteomes" id="UP000471216"/>
    </source>
</evidence>
<dbReference type="Proteomes" id="UP000471216">
    <property type="component" value="Unassembled WGS sequence"/>
</dbReference>
<reference evidence="5 6" key="2">
    <citation type="journal article" date="2019" name="Nat. Med.">
        <title>A library of human gut bacterial isolates paired with longitudinal multiomics data enables mechanistic microbiome research.</title>
        <authorList>
            <person name="Poyet M."/>
            <person name="Groussin M."/>
            <person name="Gibbons S.M."/>
            <person name="Avila-Pacheco J."/>
            <person name="Jiang X."/>
            <person name="Kearney S.M."/>
            <person name="Perrotta A.R."/>
            <person name="Berdy B."/>
            <person name="Zhao S."/>
            <person name="Lieberman T.D."/>
            <person name="Swanson P.K."/>
            <person name="Smith M."/>
            <person name="Roesemann S."/>
            <person name="Alexander J.E."/>
            <person name="Rich S.A."/>
            <person name="Livny J."/>
            <person name="Vlamakis H."/>
            <person name="Clish C."/>
            <person name="Bullock K."/>
            <person name="Deik A."/>
            <person name="Scott J."/>
            <person name="Pierce K.A."/>
            <person name="Xavier R.J."/>
            <person name="Alm E.J."/>
        </authorList>
    </citation>
    <scope>NUCLEOTIDE SEQUENCE [LARGE SCALE GENOMIC DNA]</scope>
    <source>
        <strain evidence="3 6">BIOML-A10</strain>
        <strain evidence="2 5">BIOML-A11</strain>
    </source>
</reference>